<evidence type="ECO:0000313" key="3">
    <source>
        <dbReference type="EMBL" id="MBE6084733.1"/>
    </source>
</evidence>
<name>A0A927ZYN6_SELRU</name>
<dbReference type="PANTHER" id="PTHR38781">
    <property type="entry name" value="ANTITOXIN DINJ-RELATED"/>
    <property type="match status" value="1"/>
</dbReference>
<evidence type="ECO:0000256" key="2">
    <source>
        <dbReference type="ARBA" id="ARBA00022649"/>
    </source>
</evidence>
<dbReference type="Proteomes" id="UP000772151">
    <property type="component" value="Unassembled WGS sequence"/>
</dbReference>
<comment type="caution">
    <text evidence="3">The sequence shown here is derived from an EMBL/GenBank/DDBJ whole genome shotgun (WGS) entry which is preliminary data.</text>
</comment>
<proteinExistence type="inferred from homology"/>
<dbReference type="PANTHER" id="PTHR38781:SF1">
    <property type="entry name" value="ANTITOXIN DINJ-RELATED"/>
    <property type="match status" value="1"/>
</dbReference>
<organism evidence="3 4">
    <name type="scientific">Selenomonas ruminantium</name>
    <dbReference type="NCBI Taxonomy" id="971"/>
    <lineage>
        <taxon>Bacteria</taxon>
        <taxon>Bacillati</taxon>
        <taxon>Bacillota</taxon>
        <taxon>Negativicutes</taxon>
        <taxon>Selenomonadales</taxon>
        <taxon>Selenomonadaceae</taxon>
        <taxon>Selenomonas</taxon>
    </lineage>
</organism>
<dbReference type="GO" id="GO:0006351">
    <property type="term" value="P:DNA-templated transcription"/>
    <property type="evidence" value="ECO:0007669"/>
    <property type="project" value="TreeGrafter"/>
</dbReference>
<reference evidence="3" key="1">
    <citation type="submission" date="2019-04" db="EMBL/GenBank/DDBJ databases">
        <title>Evolution of Biomass-Degrading Anaerobic Consortia Revealed by Metagenomics.</title>
        <authorList>
            <person name="Peng X."/>
        </authorList>
    </citation>
    <scope>NUCLEOTIDE SEQUENCE</scope>
    <source>
        <strain evidence="3">SIG242</strain>
    </source>
</reference>
<gene>
    <name evidence="3" type="ORF">E7203_04585</name>
</gene>
<dbReference type="Gene3D" id="1.10.1220.10">
    <property type="entry name" value="Met repressor-like"/>
    <property type="match status" value="1"/>
</dbReference>
<dbReference type="GO" id="GO:0006355">
    <property type="term" value="P:regulation of DNA-templated transcription"/>
    <property type="evidence" value="ECO:0007669"/>
    <property type="project" value="InterPro"/>
</dbReference>
<comment type="similarity">
    <text evidence="1">Belongs to the RelB/DinJ antitoxin family.</text>
</comment>
<dbReference type="InterPro" id="IPR013321">
    <property type="entry name" value="Arc_rbn_hlx_hlx"/>
</dbReference>
<dbReference type="EMBL" id="SVCA01000003">
    <property type="protein sequence ID" value="MBE6084733.1"/>
    <property type="molecule type" value="Genomic_DNA"/>
</dbReference>
<evidence type="ECO:0000256" key="1">
    <source>
        <dbReference type="ARBA" id="ARBA00010562"/>
    </source>
</evidence>
<evidence type="ECO:0000313" key="4">
    <source>
        <dbReference type="Proteomes" id="UP000772151"/>
    </source>
</evidence>
<dbReference type="AlphaFoldDB" id="A0A927ZYN6"/>
<dbReference type="RefSeq" id="WP_303668806.1">
    <property type="nucleotide sequence ID" value="NZ_SVCA01000003.1"/>
</dbReference>
<dbReference type="NCBIfam" id="TIGR02384">
    <property type="entry name" value="RelB_DinJ"/>
    <property type="match status" value="1"/>
</dbReference>
<keyword evidence="2" id="KW-1277">Toxin-antitoxin system</keyword>
<dbReference type="Pfam" id="PF04221">
    <property type="entry name" value="RelB"/>
    <property type="match status" value="1"/>
</dbReference>
<accession>A0A927ZYN6</accession>
<dbReference type="InterPro" id="IPR007337">
    <property type="entry name" value="RelB/DinJ"/>
</dbReference>
<sequence length="98" mass="10548">MAKTANISLRIEPDIKAQAEAVFSNLGISVTDAINVFLHSSILVGGFPFQPRKPKYSAETLAALKESDDIANGRIPAKSYSNAAELIREAQESLDAED</sequence>
<protein>
    <submittedName>
        <fullName evidence="3">Type II toxin-antitoxin system RelB/DinJ family antitoxin</fullName>
    </submittedName>
</protein>